<organism evidence="2 3">
    <name type="scientific">Endocarpon pusillum</name>
    <dbReference type="NCBI Taxonomy" id="364733"/>
    <lineage>
        <taxon>Eukaryota</taxon>
        <taxon>Fungi</taxon>
        <taxon>Dikarya</taxon>
        <taxon>Ascomycota</taxon>
        <taxon>Pezizomycotina</taxon>
        <taxon>Eurotiomycetes</taxon>
        <taxon>Chaetothyriomycetidae</taxon>
        <taxon>Verrucariales</taxon>
        <taxon>Verrucariaceae</taxon>
        <taxon>Endocarpon</taxon>
    </lineage>
</organism>
<gene>
    <name evidence="2" type="ORF">GJ744_006771</name>
</gene>
<dbReference type="Pfam" id="PF13374">
    <property type="entry name" value="TPR_10"/>
    <property type="match status" value="2"/>
</dbReference>
<dbReference type="OrthoDB" id="1658288at2759"/>
<dbReference type="InterPro" id="IPR053137">
    <property type="entry name" value="NLR-like"/>
</dbReference>
<proteinExistence type="predicted"/>
<evidence type="ECO:0008006" key="4">
    <source>
        <dbReference type="Google" id="ProtNLM"/>
    </source>
</evidence>
<feature type="compositionally biased region" description="Basic and acidic residues" evidence="1">
    <location>
        <begin position="833"/>
        <end position="844"/>
    </location>
</feature>
<dbReference type="Pfam" id="PF13424">
    <property type="entry name" value="TPR_12"/>
    <property type="match status" value="4"/>
</dbReference>
<dbReference type="PANTHER" id="PTHR46082:SF6">
    <property type="entry name" value="AAA+ ATPASE DOMAIN-CONTAINING PROTEIN-RELATED"/>
    <property type="match status" value="1"/>
</dbReference>
<dbReference type="InterPro" id="IPR011990">
    <property type="entry name" value="TPR-like_helical_dom_sf"/>
</dbReference>
<dbReference type="PRINTS" id="PR00381">
    <property type="entry name" value="KINESINLIGHT"/>
</dbReference>
<sequence length="852" mass="95276">MVPFQRDGAFVGRQDILAKLDEKNNQVASPNHSRVALVGLGGVGKSQIAIEYAYRVRESASQMWVFWVHASNVARFEQAYRDIAAKVKLPGREDPKTNILRLVHDWLCDERNGRWLMVVDNADDDRVFYSPYFNLGSVAQGAGSAQEVAPLASFLPQTANGWILVTSRDLVAAVNLVGLRYNVIQVEPMAEQDAFALLKSKVRVDESSEDDARALIKTLEGIPLAVTHAAAYIAVRESRVTFSTYLDLFHESEENQTYLLNSQEARDIRRDASVSDAVITTWQISFEQIRKTKHEAAKLLSLMTMFDRQGVPEHVLYEGRTRLQFEEAVAPLFSFSLVRTQTRKQSEQQVEGQLFEMHSLVQLATKKWLELHGQVDMWQKASLRIMAAAFPNGQYETWTACRALLPHSRKVLGYSVGEDEAKLHGAMIATKTAWYLTLVGEYATAESIGRSAIVARQEILGPEHPDTLTSVSNLGSVLESQGKYEEAEAMDRRALEGREKVLGPEHPDTLTSVSNLGWVLERQGKYEEAEAMDRRALEGYEKVLGPEHPHTLTSVSNLGWVLERQGKYEEAEAMDRRALEGYEKVLGPEHPHTLTSVSNLGLVLESQGKYEKAEAMDRRVLEGREKVLGPEHPDTLTSVSNLGSVLERQGKYEEAEAMDRRALEGYEKMLGPEHPHTLTSVSNLGLVLESQGKYEEAEAMDRRALEGGEKVLGPEHPHTLTSVSNLGSVLSRQGKYEEAEAIDRRALEGYEKVLRPEHPHTLTSVSNLGSVLSRQGKYEEAEAMDRRALEGREKVLGPEHPHTLTSVSNLGWVLSRQGKYEEAEAMDRRALEGREKVLGPEHPHTLASVYTS</sequence>
<protein>
    <recommendedName>
        <fullName evidence="4">NB-ARC domain-containing protein</fullName>
    </recommendedName>
</protein>
<evidence type="ECO:0000256" key="1">
    <source>
        <dbReference type="SAM" id="MobiDB-lite"/>
    </source>
</evidence>
<accession>A0A8H7ABH4</accession>
<name>A0A8H7ABH4_9EURO</name>
<dbReference type="Gene3D" id="1.25.40.10">
    <property type="entry name" value="Tetratricopeptide repeat domain"/>
    <property type="match status" value="3"/>
</dbReference>
<evidence type="ECO:0000313" key="2">
    <source>
        <dbReference type="EMBL" id="KAF7502175.1"/>
    </source>
</evidence>
<dbReference type="SUPFAM" id="SSF48452">
    <property type="entry name" value="TPR-like"/>
    <property type="match status" value="4"/>
</dbReference>
<dbReference type="AlphaFoldDB" id="A0A8H7ABH4"/>
<dbReference type="EMBL" id="JAACFV010000308">
    <property type="protein sequence ID" value="KAF7502175.1"/>
    <property type="molecule type" value="Genomic_DNA"/>
</dbReference>
<dbReference type="InterPro" id="IPR019734">
    <property type="entry name" value="TPR_rpt"/>
</dbReference>
<comment type="caution">
    <text evidence="2">The sequence shown here is derived from an EMBL/GenBank/DDBJ whole genome shotgun (WGS) entry which is preliminary data.</text>
</comment>
<dbReference type="InterPro" id="IPR027417">
    <property type="entry name" value="P-loop_NTPase"/>
</dbReference>
<reference evidence="2" key="1">
    <citation type="submission" date="2020-02" db="EMBL/GenBank/DDBJ databases">
        <authorList>
            <person name="Palmer J.M."/>
        </authorList>
    </citation>
    <scope>NUCLEOTIDE SEQUENCE</scope>
    <source>
        <strain evidence="2">EPUS1.4</strain>
        <tissue evidence="2">Thallus</tissue>
    </source>
</reference>
<dbReference type="SMART" id="SM00028">
    <property type="entry name" value="TPR"/>
    <property type="match status" value="9"/>
</dbReference>
<dbReference type="SUPFAM" id="SSF52540">
    <property type="entry name" value="P-loop containing nucleoside triphosphate hydrolases"/>
    <property type="match status" value="1"/>
</dbReference>
<keyword evidence="3" id="KW-1185">Reference proteome</keyword>
<dbReference type="Proteomes" id="UP000606974">
    <property type="component" value="Unassembled WGS sequence"/>
</dbReference>
<dbReference type="PANTHER" id="PTHR46082">
    <property type="entry name" value="ATP/GTP-BINDING PROTEIN-RELATED"/>
    <property type="match status" value="1"/>
</dbReference>
<feature type="region of interest" description="Disordered" evidence="1">
    <location>
        <begin position="833"/>
        <end position="852"/>
    </location>
</feature>
<dbReference type="Gene3D" id="3.40.50.300">
    <property type="entry name" value="P-loop containing nucleotide triphosphate hydrolases"/>
    <property type="match status" value="1"/>
</dbReference>
<evidence type="ECO:0000313" key="3">
    <source>
        <dbReference type="Proteomes" id="UP000606974"/>
    </source>
</evidence>